<dbReference type="AlphaFoldDB" id="A0AAE0YUW2"/>
<evidence type="ECO:0000313" key="1">
    <source>
        <dbReference type="EMBL" id="KAK3757330.1"/>
    </source>
</evidence>
<dbReference type="EMBL" id="JAWDGP010005385">
    <property type="protein sequence ID" value="KAK3757330.1"/>
    <property type="molecule type" value="Genomic_DNA"/>
</dbReference>
<organism evidence="1 2">
    <name type="scientific">Elysia crispata</name>
    <name type="common">lettuce slug</name>
    <dbReference type="NCBI Taxonomy" id="231223"/>
    <lineage>
        <taxon>Eukaryota</taxon>
        <taxon>Metazoa</taxon>
        <taxon>Spiralia</taxon>
        <taxon>Lophotrochozoa</taxon>
        <taxon>Mollusca</taxon>
        <taxon>Gastropoda</taxon>
        <taxon>Heterobranchia</taxon>
        <taxon>Euthyneura</taxon>
        <taxon>Panpulmonata</taxon>
        <taxon>Sacoglossa</taxon>
        <taxon>Placobranchoidea</taxon>
        <taxon>Plakobranchidae</taxon>
        <taxon>Elysia</taxon>
    </lineage>
</organism>
<protein>
    <submittedName>
        <fullName evidence="1">Uncharacterized protein</fullName>
    </submittedName>
</protein>
<reference evidence="1" key="1">
    <citation type="journal article" date="2023" name="G3 (Bethesda)">
        <title>A reference genome for the long-term kleptoplast-retaining sea slug Elysia crispata morphotype clarki.</title>
        <authorList>
            <person name="Eastman K.E."/>
            <person name="Pendleton A.L."/>
            <person name="Shaikh M.A."/>
            <person name="Suttiyut T."/>
            <person name="Ogas R."/>
            <person name="Tomko P."/>
            <person name="Gavelis G."/>
            <person name="Widhalm J.R."/>
            <person name="Wisecaver J.H."/>
        </authorList>
    </citation>
    <scope>NUCLEOTIDE SEQUENCE</scope>
    <source>
        <strain evidence="1">ECLA1</strain>
    </source>
</reference>
<comment type="caution">
    <text evidence="1">The sequence shown here is derived from an EMBL/GenBank/DDBJ whole genome shotgun (WGS) entry which is preliminary data.</text>
</comment>
<gene>
    <name evidence="1" type="ORF">RRG08_008991</name>
</gene>
<evidence type="ECO:0000313" key="2">
    <source>
        <dbReference type="Proteomes" id="UP001283361"/>
    </source>
</evidence>
<sequence length="68" mass="7851">MIIYQADWVNQHVSSTPFEALVPNYFFHEIKSPILAKRSKAKKVSRQDVLDVICFRRKSQCLGLPSSK</sequence>
<dbReference type="Proteomes" id="UP001283361">
    <property type="component" value="Unassembled WGS sequence"/>
</dbReference>
<name>A0AAE0YUW2_9GAST</name>
<keyword evidence="2" id="KW-1185">Reference proteome</keyword>
<accession>A0AAE0YUW2</accession>
<proteinExistence type="predicted"/>